<gene>
    <name evidence="2" type="ORF">LSALG_LOCUS39410</name>
</gene>
<sequence length="346" mass="37756">MKAKEHQQQLQMQQLHLMQQRNVHLQRRDPNHPSLGSSVNAMNMNGDGMMGKLSASSSTLSVKLQEEPMKHSHSMVSETSPALLGSHKMTLMKSATNQGLLIPGNSPNEIKQELNLGNTQKFLPTDPSSIYGQTILQSNSSLVGVGLNQGVTGLPLKGWPLTQSNRKRKQQHSSSTGPTNSSGTGNTPSSPASTHTPGLGTGITTTTTSLHHLPKTIIMYASSYQGTVAIASSTNQLDDIEHFGDDNVESFLQHERDGRQVYGAMMQHKTESSSSKGFSFVEVGCIRTRKKVLCCHFSSYGKLLASAGHNKKALLLNMDTLHLQTETTPKEHQFLITDIRFRPNST</sequence>
<evidence type="ECO:0000313" key="2">
    <source>
        <dbReference type="EMBL" id="CAI9300804.1"/>
    </source>
</evidence>
<accession>A0AA36ELX0</accession>
<feature type="region of interest" description="Disordered" evidence="1">
    <location>
        <begin position="158"/>
        <end position="206"/>
    </location>
</feature>
<dbReference type="Proteomes" id="UP001177003">
    <property type="component" value="Chromosome 9"/>
</dbReference>
<evidence type="ECO:0000313" key="3">
    <source>
        <dbReference type="Proteomes" id="UP001177003"/>
    </source>
</evidence>
<dbReference type="InterPro" id="IPR015943">
    <property type="entry name" value="WD40/YVTN_repeat-like_dom_sf"/>
</dbReference>
<keyword evidence="3" id="KW-1185">Reference proteome</keyword>
<dbReference type="InterPro" id="IPR044716">
    <property type="entry name" value="LEUNIG-like"/>
</dbReference>
<dbReference type="SUPFAM" id="SSF50978">
    <property type="entry name" value="WD40 repeat-like"/>
    <property type="match status" value="1"/>
</dbReference>
<protein>
    <submittedName>
        <fullName evidence="2">Uncharacterized protein</fullName>
    </submittedName>
</protein>
<organism evidence="2 3">
    <name type="scientific">Lactuca saligna</name>
    <name type="common">Willowleaf lettuce</name>
    <dbReference type="NCBI Taxonomy" id="75948"/>
    <lineage>
        <taxon>Eukaryota</taxon>
        <taxon>Viridiplantae</taxon>
        <taxon>Streptophyta</taxon>
        <taxon>Embryophyta</taxon>
        <taxon>Tracheophyta</taxon>
        <taxon>Spermatophyta</taxon>
        <taxon>Magnoliopsida</taxon>
        <taxon>eudicotyledons</taxon>
        <taxon>Gunneridae</taxon>
        <taxon>Pentapetalae</taxon>
        <taxon>asterids</taxon>
        <taxon>campanulids</taxon>
        <taxon>Asterales</taxon>
        <taxon>Asteraceae</taxon>
        <taxon>Cichorioideae</taxon>
        <taxon>Cichorieae</taxon>
        <taxon>Lactucinae</taxon>
        <taxon>Lactuca</taxon>
    </lineage>
</organism>
<dbReference type="Gene3D" id="2.130.10.10">
    <property type="entry name" value="YVTN repeat-like/Quinoprotein amine dehydrogenase"/>
    <property type="match status" value="1"/>
</dbReference>
<feature type="compositionally biased region" description="Low complexity" evidence="1">
    <location>
        <begin position="173"/>
        <end position="206"/>
    </location>
</feature>
<dbReference type="AlphaFoldDB" id="A0AA36ELX0"/>
<evidence type="ECO:0000256" key="1">
    <source>
        <dbReference type="SAM" id="MobiDB-lite"/>
    </source>
</evidence>
<dbReference type="PANTHER" id="PTHR44376:SF22">
    <property type="entry name" value="TRANSCRIPTIONAL COREPRESSOR LEUNIG_HOMOLOG"/>
    <property type="match status" value="1"/>
</dbReference>
<proteinExistence type="predicted"/>
<dbReference type="GO" id="GO:0003714">
    <property type="term" value="F:transcription corepressor activity"/>
    <property type="evidence" value="ECO:0007669"/>
    <property type="project" value="InterPro"/>
</dbReference>
<dbReference type="InterPro" id="IPR036322">
    <property type="entry name" value="WD40_repeat_dom_sf"/>
</dbReference>
<reference evidence="2" key="1">
    <citation type="submission" date="2023-04" db="EMBL/GenBank/DDBJ databases">
        <authorList>
            <person name="Vijverberg K."/>
            <person name="Xiong W."/>
            <person name="Schranz E."/>
        </authorList>
    </citation>
    <scope>NUCLEOTIDE SEQUENCE</scope>
</reference>
<dbReference type="PANTHER" id="PTHR44376">
    <property type="entry name" value="TRANSCRIPTIONAL REGULATOR OF FILAMENTOUS GROWTH FLO8"/>
    <property type="match status" value="1"/>
</dbReference>
<name>A0AA36ELX0_LACSI</name>
<dbReference type="EMBL" id="OX465085">
    <property type="protein sequence ID" value="CAI9300804.1"/>
    <property type="molecule type" value="Genomic_DNA"/>
</dbReference>